<dbReference type="SUPFAM" id="SSF52518">
    <property type="entry name" value="Thiamin diphosphate-binding fold (THDP-binding)"/>
    <property type="match status" value="2"/>
</dbReference>
<reference evidence="8 10" key="1">
    <citation type="submission" date="2006-04" db="EMBL/GenBank/DDBJ databases">
        <authorList>
            <person name="Nierman W.C."/>
        </authorList>
    </citation>
    <scope>NUCLEOTIDE SEQUENCE [LARGE SCALE GENOMIC DNA]</scope>
    <source>
        <strain evidence="8 10">DW4/3-1</strain>
    </source>
</reference>
<dbReference type="NCBIfam" id="NF006187">
    <property type="entry name" value="PRK08322.1"/>
    <property type="match status" value="1"/>
</dbReference>
<feature type="domain" description="Thiamine pyrophosphate enzyme TPP-binding" evidence="5">
    <location>
        <begin position="378"/>
        <end position="523"/>
    </location>
</feature>
<dbReference type="GO" id="GO:0009097">
    <property type="term" value="P:isoleucine biosynthetic process"/>
    <property type="evidence" value="ECO:0007669"/>
    <property type="project" value="TreeGrafter"/>
</dbReference>
<dbReference type="GO" id="GO:0050660">
    <property type="term" value="F:flavin adenine dinucleotide binding"/>
    <property type="evidence" value="ECO:0007669"/>
    <property type="project" value="TreeGrafter"/>
</dbReference>
<keyword evidence="7" id="KW-0808">Transferase</keyword>
<dbReference type="InterPro" id="IPR012001">
    <property type="entry name" value="Thiamin_PyroP_enz_TPP-bd_dom"/>
</dbReference>
<dbReference type="AlphaFoldDB" id="Q08TM6"/>
<dbReference type="HOGENOM" id="CLU_013748_3_2_7"/>
<dbReference type="EMBL" id="CP002271">
    <property type="protein sequence ID" value="ADO73118.1"/>
    <property type="molecule type" value="Genomic_DNA"/>
</dbReference>
<feature type="domain" description="Thiamine pyrophosphate enzyme central" evidence="4">
    <location>
        <begin position="186"/>
        <end position="319"/>
    </location>
</feature>
<dbReference type="EMBL" id="AAMD01000143">
    <property type="protein sequence ID" value="EAU63828.1"/>
    <property type="molecule type" value="Genomic_DNA"/>
</dbReference>
<dbReference type="PATRIC" id="fig|378806.16.peg.2731"/>
<dbReference type="CDD" id="cd07035">
    <property type="entry name" value="TPP_PYR_POX_like"/>
    <property type="match status" value="1"/>
</dbReference>
<dbReference type="Proteomes" id="UP000001351">
    <property type="component" value="Chromosome"/>
</dbReference>
<dbReference type="Pfam" id="PF00205">
    <property type="entry name" value="TPP_enzyme_M"/>
    <property type="match status" value="1"/>
</dbReference>
<dbReference type="PANTHER" id="PTHR18968">
    <property type="entry name" value="THIAMINE PYROPHOSPHATE ENZYMES"/>
    <property type="match status" value="1"/>
</dbReference>
<reference evidence="7 9" key="2">
    <citation type="journal article" date="2011" name="Mol. Biol. Evol.">
        <title>Comparative genomic analysis of fruiting body formation in Myxococcales.</title>
        <authorList>
            <person name="Huntley S."/>
            <person name="Hamann N."/>
            <person name="Wegener-Feldbrugge S."/>
            <person name="Treuner-Lange A."/>
            <person name="Kube M."/>
            <person name="Reinhardt R."/>
            <person name="Klages S."/>
            <person name="Muller R."/>
            <person name="Ronning C.M."/>
            <person name="Nierman W.C."/>
            <person name="Sogaard-Andersen L."/>
        </authorList>
    </citation>
    <scope>NUCLEOTIDE SEQUENCE [LARGE SCALE GENOMIC DNA]</scope>
    <source>
        <strain evidence="7 9">DW4/3-1</strain>
    </source>
</reference>
<dbReference type="Pfam" id="PF02775">
    <property type="entry name" value="TPP_enzyme_C"/>
    <property type="match status" value="1"/>
</dbReference>
<dbReference type="GO" id="GO:0009099">
    <property type="term" value="P:L-valine biosynthetic process"/>
    <property type="evidence" value="ECO:0007669"/>
    <property type="project" value="TreeGrafter"/>
</dbReference>
<dbReference type="FunFam" id="3.40.50.970:FF:000007">
    <property type="entry name" value="Acetolactate synthase"/>
    <property type="match status" value="1"/>
</dbReference>
<accession>Q08TM6</accession>
<keyword evidence="2 3" id="KW-0786">Thiamine pyrophosphate</keyword>
<dbReference type="STRING" id="378806.STAUR_5347"/>
<feature type="domain" description="Thiamine pyrophosphate enzyme N-terminal TPP-binding" evidence="6">
    <location>
        <begin position="1"/>
        <end position="116"/>
    </location>
</feature>
<dbReference type="GO" id="GO:0003984">
    <property type="term" value="F:acetolactate synthase activity"/>
    <property type="evidence" value="ECO:0007669"/>
    <property type="project" value="UniProtKB-EC"/>
</dbReference>
<evidence type="ECO:0000256" key="1">
    <source>
        <dbReference type="ARBA" id="ARBA00007812"/>
    </source>
</evidence>
<dbReference type="InterPro" id="IPR029061">
    <property type="entry name" value="THDP-binding"/>
</dbReference>
<dbReference type="KEGG" id="sur:STAUR_5347"/>
<dbReference type="InterPro" id="IPR000399">
    <property type="entry name" value="TPP-bd_CS"/>
</dbReference>
<evidence type="ECO:0000313" key="9">
    <source>
        <dbReference type="Proteomes" id="UP000001351"/>
    </source>
</evidence>
<dbReference type="CDD" id="cd02010">
    <property type="entry name" value="TPP_ALS"/>
    <property type="match status" value="1"/>
</dbReference>
<dbReference type="InterPro" id="IPR011766">
    <property type="entry name" value="TPP_enzyme_TPP-bd"/>
</dbReference>
<evidence type="ECO:0000313" key="7">
    <source>
        <dbReference type="EMBL" id="ADO73118.1"/>
    </source>
</evidence>
<dbReference type="EC" id="2.2.1.6" evidence="7"/>
<dbReference type="Gene3D" id="3.40.50.1220">
    <property type="entry name" value="TPP-binding domain"/>
    <property type="match status" value="1"/>
</dbReference>
<comment type="similarity">
    <text evidence="1 3">Belongs to the TPP enzyme family.</text>
</comment>
<dbReference type="PROSITE" id="PS00187">
    <property type="entry name" value="TPP_ENZYMES"/>
    <property type="match status" value="1"/>
</dbReference>
<evidence type="ECO:0000259" key="6">
    <source>
        <dbReference type="Pfam" id="PF02776"/>
    </source>
</evidence>
<sequence>MKASDLFVKALEAEGVRCVFGLPGEENLDLLESMRASGMRLIVTRHEQAAGFMAATQGRLTGRAGVCLATLGPGATNLVTAAAYAQLGAMPMVMLTGQKPIKASKQGHFQIVDVVGMMRPLTKSTRTLVSAEHVPSAVREAFRRAEEERPGATHLELPEDVARETTSAAPLAPSIHRRPVADEASIAQAVEAIASARRPLLMIGAGANRKLTWEMLRVFVDRVGMPFFSTQMGKGVVDETHPLWMGTAALSDGDFVHRAIDASDCIVNVGHDVIEKPPFVMRDSRRTVVHLNFSSAEVDPVYFPQVQITGDIANAVWRLAEGVGQRSHWDFAPFERARAELDAQLASGASDDRFPLYPARLVAEVRRAMPDDGIVCLDNGMYKLWFARYYRCRRPNTLLLDNALATMGAGLPSAIAAKLVHPRRKVLAVCGDGGFMMNSQELETAVRLKLDLTVAVVRDDGYGMIRWKQEQMGLPDFGMALGNPDFVRYAEAYGAHGHRPASATEFGATLSRCLESGGVHVIDLPIDYSENARALGAGIESGAIHAS</sequence>
<evidence type="ECO:0000313" key="8">
    <source>
        <dbReference type="EMBL" id="EAU63828.1"/>
    </source>
</evidence>
<dbReference type="GO" id="GO:0005948">
    <property type="term" value="C:acetolactate synthase complex"/>
    <property type="evidence" value="ECO:0007669"/>
    <property type="project" value="TreeGrafter"/>
</dbReference>
<dbReference type="Pfam" id="PF02776">
    <property type="entry name" value="TPP_enzyme_N"/>
    <property type="match status" value="1"/>
</dbReference>
<evidence type="ECO:0000313" key="10">
    <source>
        <dbReference type="Proteomes" id="UP000032702"/>
    </source>
</evidence>
<dbReference type="GO" id="GO:0030976">
    <property type="term" value="F:thiamine pyrophosphate binding"/>
    <property type="evidence" value="ECO:0007669"/>
    <property type="project" value="InterPro"/>
</dbReference>
<dbReference type="GO" id="GO:0000287">
    <property type="term" value="F:magnesium ion binding"/>
    <property type="evidence" value="ECO:0007669"/>
    <property type="project" value="InterPro"/>
</dbReference>
<dbReference type="InterPro" id="IPR029035">
    <property type="entry name" value="DHS-like_NAD/FAD-binding_dom"/>
</dbReference>
<dbReference type="Gene3D" id="3.40.50.970">
    <property type="match status" value="2"/>
</dbReference>
<dbReference type="SUPFAM" id="SSF52467">
    <property type="entry name" value="DHS-like NAD/FAD-binding domain"/>
    <property type="match status" value="1"/>
</dbReference>
<organism evidence="8 10">
    <name type="scientific">Stigmatella aurantiaca (strain DW4/3-1)</name>
    <dbReference type="NCBI Taxonomy" id="378806"/>
    <lineage>
        <taxon>Bacteria</taxon>
        <taxon>Pseudomonadati</taxon>
        <taxon>Myxococcota</taxon>
        <taxon>Myxococcia</taxon>
        <taxon>Myxococcales</taxon>
        <taxon>Cystobacterineae</taxon>
        <taxon>Archangiaceae</taxon>
        <taxon>Stigmatella</taxon>
    </lineage>
</organism>
<dbReference type="OrthoDB" id="2254214at2"/>
<keyword evidence="9" id="KW-1185">Reference proteome</keyword>
<dbReference type="InterPro" id="IPR012000">
    <property type="entry name" value="Thiamin_PyroP_enz_cen_dom"/>
</dbReference>
<dbReference type="Proteomes" id="UP000032702">
    <property type="component" value="Unassembled WGS sequence"/>
</dbReference>
<proteinExistence type="inferred from homology"/>
<gene>
    <name evidence="7" type="primary">alsS</name>
    <name evidence="7" type="ordered locus">STAUR_5347</name>
    <name evidence="8" type="ORF">STIAU_7422</name>
</gene>
<evidence type="ECO:0000256" key="2">
    <source>
        <dbReference type="ARBA" id="ARBA00023052"/>
    </source>
</evidence>
<dbReference type="InterPro" id="IPR045229">
    <property type="entry name" value="TPP_enz"/>
</dbReference>
<protein>
    <submittedName>
        <fullName evidence="7">Acetolactate synthase</fullName>
        <ecNumber evidence="7">2.2.1.6</ecNumber>
    </submittedName>
    <submittedName>
        <fullName evidence="8">Thiamine pyrophosphate enzyme</fullName>
    </submittedName>
</protein>
<dbReference type="PANTHER" id="PTHR18968:SF129">
    <property type="entry name" value="ACETOLACTATE SYNTHASE"/>
    <property type="match status" value="1"/>
</dbReference>
<evidence type="ECO:0000259" key="5">
    <source>
        <dbReference type="Pfam" id="PF02775"/>
    </source>
</evidence>
<evidence type="ECO:0000259" key="4">
    <source>
        <dbReference type="Pfam" id="PF00205"/>
    </source>
</evidence>
<dbReference type="RefSeq" id="WP_002617261.1">
    <property type="nucleotide sequence ID" value="NC_014623.1"/>
</dbReference>
<dbReference type="eggNOG" id="COG0028">
    <property type="taxonomic scope" value="Bacteria"/>
</dbReference>
<name>Q08TM6_STIAD</name>
<evidence type="ECO:0000256" key="3">
    <source>
        <dbReference type="RuleBase" id="RU362132"/>
    </source>
</evidence>